<dbReference type="Gramene" id="Mp4g03130.1">
    <property type="protein sequence ID" value="Mp4g03130.1.cds1"/>
    <property type="gene ID" value="Mp4g03130"/>
</dbReference>
<reference evidence="2" key="1">
    <citation type="journal article" date="2017" name="Cell">
        <title>Insights into land plant evolution garnered from the Marchantia polymorpha genome.</title>
        <authorList>
            <person name="Bowman J.L."/>
            <person name="Kohchi T."/>
            <person name="Yamato K.T."/>
            <person name="Jenkins J."/>
            <person name="Shu S."/>
            <person name="Ishizaki K."/>
            <person name="Yamaoka S."/>
            <person name="Nishihama R."/>
            <person name="Nakamura Y."/>
            <person name="Berger F."/>
            <person name="Adam C."/>
            <person name="Aki S.S."/>
            <person name="Althoff F."/>
            <person name="Araki T."/>
            <person name="Arteaga-Vazquez M.A."/>
            <person name="Balasubrmanian S."/>
            <person name="Barry K."/>
            <person name="Bauer D."/>
            <person name="Boehm C.R."/>
            <person name="Briginshaw L."/>
            <person name="Caballero-Perez J."/>
            <person name="Catarino B."/>
            <person name="Chen F."/>
            <person name="Chiyoda S."/>
            <person name="Chovatia M."/>
            <person name="Davies K.M."/>
            <person name="Delmans M."/>
            <person name="Demura T."/>
            <person name="Dierschke T."/>
            <person name="Dolan L."/>
            <person name="Dorantes-Acosta A.E."/>
            <person name="Eklund D.M."/>
            <person name="Florent S.N."/>
            <person name="Flores-Sandoval E."/>
            <person name="Fujiyama A."/>
            <person name="Fukuzawa H."/>
            <person name="Galik B."/>
            <person name="Grimanelli D."/>
            <person name="Grimwood J."/>
            <person name="Grossniklaus U."/>
            <person name="Hamada T."/>
            <person name="Haseloff J."/>
            <person name="Hetherington A.J."/>
            <person name="Higo A."/>
            <person name="Hirakawa Y."/>
            <person name="Hundley H.N."/>
            <person name="Ikeda Y."/>
            <person name="Inoue K."/>
            <person name="Inoue S.I."/>
            <person name="Ishida S."/>
            <person name="Jia Q."/>
            <person name="Kakita M."/>
            <person name="Kanazawa T."/>
            <person name="Kawai Y."/>
            <person name="Kawashima T."/>
            <person name="Kennedy M."/>
            <person name="Kinose K."/>
            <person name="Kinoshita T."/>
            <person name="Kohara Y."/>
            <person name="Koide E."/>
            <person name="Komatsu K."/>
            <person name="Kopischke S."/>
            <person name="Kubo M."/>
            <person name="Kyozuka J."/>
            <person name="Lagercrantz U."/>
            <person name="Lin S.S."/>
            <person name="Lindquist E."/>
            <person name="Lipzen A.M."/>
            <person name="Lu C.W."/>
            <person name="De Luna E."/>
            <person name="Martienssen R.A."/>
            <person name="Minamino N."/>
            <person name="Mizutani M."/>
            <person name="Mizutani M."/>
            <person name="Mochizuki N."/>
            <person name="Monte I."/>
            <person name="Mosher R."/>
            <person name="Nagasaki H."/>
            <person name="Nakagami H."/>
            <person name="Naramoto S."/>
            <person name="Nishitani K."/>
            <person name="Ohtani M."/>
            <person name="Okamoto T."/>
            <person name="Okumura M."/>
            <person name="Phillips J."/>
            <person name="Pollak B."/>
            <person name="Reinders A."/>
            <person name="Rovekamp M."/>
            <person name="Sano R."/>
            <person name="Sawa S."/>
            <person name="Schmid M.W."/>
            <person name="Shirakawa M."/>
            <person name="Solano R."/>
            <person name="Spunde A."/>
            <person name="Suetsugu N."/>
            <person name="Sugano S."/>
            <person name="Sugiyama A."/>
            <person name="Sun R."/>
            <person name="Suzuki Y."/>
            <person name="Takenaka M."/>
            <person name="Takezawa D."/>
            <person name="Tomogane H."/>
            <person name="Tsuzuki M."/>
            <person name="Ueda T."/>
            <person name="Umeda M."/>
            <person name="Ward J.M."/>
            <person name="Watanabe Y."/>
            <person name="Yazaki K."/>
            <person name="Yokoyama R."/>
            <person name="Yoshitake Y."/>
            <person name="Yotsui I."/>
            <person name="Zachgo S."/>
            <person name="Schmutz J."/>
        </authorList>
    </citation>
    <scope>NUCLEOTIDE SEQUENCE [LARGE SCALE GENOMIC DNA]</scope>
    <source>
        <strain evidence="2">Tak-1</strain>
    </source>
</reference>
<keyword evidence="2" id="KW-1185">Reference proteome</keyword>
<evidence type="ECO:0000313" key="2">
    <source>
        <dbReference type="Proteomes" id="UP000244005"/>
    </source>
</evidence>
<dbReference type="Proteomes" id="UP000244005">
    <property type="component" value="Unassembled WGS sequence"/>
</dbReference>
<organism evidence="1 2">
    <name type="scientific">Marchantia polymorpha</name>
    <name type="common">Common liverwort</name>
    <name type="synonym">Marchantia aquatica</name>
    <dbReference type="NCBI Taxonomy" id="3197"/>
    <lineage>
        <taxon>Eukaryota</taxon>
        <taxon>Viridiplantae</taxon>
        <taxon>Streptophyta</taxon>
        <taxon>Embryophyta</taxon>
        <taxon>Marchantiophyta</taxon>
        <taxon>Marchantiopsida</taxon>
        <taxon>Marchantiidae</taxon>
        <taxon>Marchantiales</taxon>
        <taxon>Marchantiaceae</taxon>
        <taxon>Marchantia</taxon>
    </lineage>
</organism>
<proteinExistence type="predicted"/>
<protein>
    <submittedName>
        <fullName evidence="1">Uncharacterized protein</fullName>
    </submittedName>
</protein>
<accession>A0A2R6W2P9</accession>
<dbReference type="AlphaFoldDB" id="A0A2R6W2P9"/>
<dbReference type="EMBL" id="KZ772842">
    <property type="protein sequence ID" value="PTQ28138.1"/>
    <property type="molecule type" value="Genomic_DNA"/>
</dbReference>
<evidence type="ECO:0000313" key="1">
    <source>
        <dbReference type="EMBL" id="PTQ28138.1"/>
    </source>
</evidence>
<name>A0A2R6W2P9_MARPO</name>
<sequence length="66" mass="7173">MDSFKQHGSRPKDAIDFISHLHLGCGGAPRIQDDVEIDTRSGLSKITSSVPRDSCHGLLSPLIVLF</sequence>
<gene>
    <name evidence="1" type="ORF">MARPO_0172s0010</name>
</gene>